<name>A0A4R7NYI4_9GAMM</name>
<sequence length="65" mass="7130">MKEDDGARECSPVWAAASIGECPRVSRVVTDGLFRASFREVNKTRGLLIADCGVSFRDGQLPFKL</sequence>
<protein>
    <submittedName>
        <fullName evidence="1">Uncharacterized protein</fullName>
    </submittedName>
</protein>
<dbReference type="EMBL" id="SOBT01000011">
    <property type="protein sequence ID" value="TDU25791.1"/>
    <property type="molecule type" value="Genomic_DNA"/>
</dbReference>
<gene>
    <name evidence="1" type="ORF">DFR24_4236</name>
</gene>
<evidence type="ECO:0000313" key="2">
    <source>
        <dbReference type="Proteomes" id="UP000295341"/>
    </source>
</evidence>
<comment type="caution">
    <text evidence="1">The sequence shown here is derived from an EMBL/GenBank/DDBJ whole genome shotgun (WGS) entry which is preliminary data.</text>
</comment>
<dbReference type="AlphaFoldDB" id="A0A4R7NYI4"/>
<dbReference type="RefSeq" id="WP_133883382.1">
    <property type="nucleotide sequence ID" value="NZ_MWIN01000013.1"/>
</dbReference>
<organism evidence="1 2">
    <name type="scientific">Panacagrimonas perspica</name>
    <dbReference type="NCBI Taxonomy" id="381431"/>
    <lineage>
        <taxon>Bacteria</taxon>
        <taxon>Pseudomonadati</taxon>
        <taxon>Pseudomonadota</taxon>
        <taxon>Gammaproteobacteria</taxon>
        <taxon>Nevskiales</taxon>
        <taxon>Nevskiaceae</taxon>
        <taxon>Panacagrimonas</taxon>
    </lineage>
</organism>
<dbReference type="Proteomes" id="UP000295341">
    <property type="component" value="Unassembled WGS sequence"/>
</dbReference>
<proteinExistence type="predicted"/>
<accession>A0A4R7NYI4</accession>
<reference evidence="1 2" key="1">
    <citation type="submission" date="2019-03" db="EMBL/GenBank/DDBJ databases">
        <title>Genomic Encyclopedia of Type Strains, Phase IV (KMG-IV): sequencing the most valuable type-strain genomes for metagenomic binning, comparative biology and taxonomic classification.</title>
        <authorList>
            <person name="Goeker M."/>
        </authorList>
    </citation>
    <scope>NUCLEOTIDE SEQUENCE [LARGE SCALE GENOMIC DNA]</scope>
    <source>
        <strain evidence="1 2">DSM 26377</strain>
    </source>
</reference>
<keyword evidence="2" id="KW-1185">Reference proteome</keyword>
<evidence type="ECO:0000313" key="1">
    <source>
        <dbReference type="EMBL" id="TDU25791.1"/>
    </source>
</evidence>